<dbReference type="GO" id="GO:0016491">
    <property type="term" value="F:oxidoreductase activity"/>
    <property type="evidence" value="ECO:0007669"/>
    <property type="project" value="InterPro"/>
</dbReference>
<dbReference type="GO" id="GO:0005506">
    <property type="term" value="F:iron ion binding"/>
    <property type="evidence" value="ECO:0007669"/>
    <property type="project" value="InterPro"/>
</dbReference>
<dbReference type="Proteomes" id="UP000183832">
    <property type="component" value="Unassembled WGS sequence"/>
</dbReference>
<feature type="transmembrane region" description="Helical" evidence="5">
    <location>
        <begin position="162"/>
        <end position="179"/>
    </location>
</feature>
<feature type="transmembrane region" description="Helical" evidence="5">
    <location>
        <begin position="21"/>
        <end position="42"/>
    </location>
</feature>
<evidence type="ECO:0000313" key="7">
    <source>
        <dbReference type="EMBL" id="CRK88576.1"/>
    </source>
</evidence>
<keyword evidence="3 5" id="KW-1133">Transmembrane helix</keyword>
<evidence type="ECO:0000256" key="4">
    <source>
        <dbReference type="ARBA" id="ARBA00023136"/>
    </source>
</evidence>
<evidence type="ECO:0000256" key="3">
    <source>
        <dbReference type="ARBA" id="ARBA00022989"/>
    </source>
</evidence>
<evidence type="ECO:0000256" key="5">
    <source>
        <dbReference type="SAM" id="Phobius"/>
    </source>
</evidence>
<dbReference type="AlphaFoldDB" id="A0A1J1HKJ2"/>
<evidence type="ECO:0000256" key="2">
    <source>
        <dbReference type="ARBA" id="ARBA00022692"/>
    </source>
</evidence>
<name>A0A1J1HKJ2_9DIPT</name>
<dbReference type="GO" id="GO:0016020">
    <property type="term" value="C:membrane"/>
    <property type="evidence" value="ECO:0007669"/>
    <property type="project" value="UniProtKB-SubCell"/>
</dbReference>
<dbReference type="InterPro" id="IPR006694">
    <property type="entry name" value="Fatty_acid_hydroxylase"/>
</dbReference>
<dbReference type="InterPro" id="IPR050307">
    <property type="entry name" value="Sterol_Desaturase_Related"/>
</dbReference>
<feature type="transmembrane region" description="Helical" evidence="5">
    <location>
        <begin position="121"/>
        <end position="142"/>
    </location>
</feature>
<dbReference type="GO" id="GO:0008610">
    <property type="term" value="P:lipid biosynthetic process"/>
    <property type="evidence" value="ECO:0007669"/>
    <property type="project" value="InterPro"/>
</dbReference>
<reference evidence="7 8" key="1">
    <citation type="submission" date="2015-04" db="EMBL/GenBank/DDBJ databases">
        <authorList>
            <person name="Syromyatnikov M.Y."/>
            <person name="Popov V.N."/>
        </authorList>
    </citation>
    <scope>NUCLEOTIDE SEQUENCE [LARGE SCALE GENOMIC DNA]</scope>
</reference>
<evidence type="ECO:0000256" key="1">
    <source>
        <dbReference type="ARBA" id="ARBA00004370"/>
    </source>
</evidence>
<proteinExistence type="predicted"/>
<gene>
    <name evidence="7" type="ORF">CLUMA_CG002398</name>
</gene>
<keyword evidence="8" id="KW-1185">Reference proteome</keyword>
<evidence type="ECO:0000259" key="6">
    <source>
        <dbReference type="Pfam" id="PF04116"/>
    </source>
</evidence>
<keyword evidence="4 5" id="KW-0472">Membrane</keyword>
<sequence length="319" mass="37786">MKDNLKIFVSSKEFWKKLLTCLNYFEPLFLYVALIYGIGRVYQFVFDANSVWQSSWDVLRGYLGNDPFNYFVLLLNIIPNIVYWSLGLTLIIMEYKNKPKKLFQYKMQQDKSTLSNQSKMIEAVIVVISNQIIDFFISWGIHAWDNLFKLAMSPELPSFTRVMTELCFFWLVQEVLFYYTHRLLHHKMIYKFVHKQHHRFTAPVAVCAMYSSPIENIFSNMMPITIGFPIIKPHILTAILWLSIVIITTLNDHSGYHLPFFHSSEVHDFHHKNFKYNYAIYGVMDYLHNTRGNFEGSDSHKNHQTLFTLKPIHEVLKEE</sequence>
<dbReference type="Pfam" id="PF04116">
    <property type="entry name" value="FA_hydroxylase"/>
    <property type="match status" value="1"/>
</dbReference>
<dbReference type="STRING" id="568069.A0A1J1HKJ2"/>
<dbReference type="PANTHER" id="PTHR11863">
    <property type="entry name" value="STEROL DESATURASE"/>
    <property type="match status" value="1"/>
</dbReference>
<accession>A0A1J1HKJ2</accession>
<comment type="subcellular location">
    <subcellularLocation>
        <location evidence="1">Membrane</location>
    </subcellularLocation>
</comment>
<dbReference type="EMBL" id="CVRI01000009">
    <property type="protein sequence ID" value="CRK88576.1"/>
    <property type="molecule type" value="Genomic_DNA"/>
</dbReference>
<protein>
    <submittedName>
        <fullName evidence="7">CLUMA_CG002398, isoform A</fullName>
    </submittedName>
</protein>
<feature type="transmembrane region" description="Helical" evidence="5">
    <location>
        <begin position="70"/>
        <end position="93"/>
    </location>
</feature>
<evidence type="ECO:0000313" key="8">
    <source>
        <dbReference type="Proteomes" id="UP000183832"/>
    </source>
</evidence>
<feature type="domain" description="Fatty acid hydroxylase" evidence="6">
    <location>
        <begin position="167"/>
        <end position="290"/>
    </location>
</feature>
<keyword evidence="2 5" id="KW-0812">Transmembrane</keyword>
<dbReference type="OrthoDB" id="408954at2759"/>
<organism evidence="7 8">
    <name type="scientific">Clunio marinus</name>
    <dbReference type="NCBI Taxonomy" id="568069"/>
    <lineage>
        <taxon>Eukaryota</taxon>
        <taxon>Metazoa</taxon>
        <taxon>Ecdysozoa</taxon>
        <taxon>Arthropoda</taxon>
        <taxon>Hexapoda</taxon>
        <taxon>Insecta</taxon>
        <taxon>Pterygota</taxon>
        <taxon>Neoptera</taxon>
        <taxon>Endopterygota</taxon>
        <taxon>Diptera</taxon>
        <taxon>Nematocera</taxon>
        <taxon>Chironomoidea</taxon>
        <taxon>Chironomidae</taxon>
        <taxon>Clunio</taxon>
    </lineage>
</organism>
<feature type="transmembrane region" description="Helical" evidence="5">
    <location>
        <begin position="230"/>
        <end position="250"/>
    </location>
</feature>